<feature type="domain" description="PE" evidence="1">
    <location>
        <begin position="4"/>
        <end position="94"/>
    </location>
</feature>
<protein>
    <recommendedName>
        <fullName evidence="1">PE domain-containing protein</fullName>
    </recommendedName>
</protein>
<dbReference type="Gene3D" id="1.10.287.850">
    <property type="entry name" value="HP0062-like domain"/>
    <property type="match status" value="1"/>
</dbReference>
<proteinExistence type="predicted"/>
<dbReference type="EMBL" id="LZIT01000096">
    <property type="protein sequence ID" value="OBG41089.1"/>
    <property type="molecule type" value="Genomic_DNA"/>
</dbReference>
<dbReference type="RefSeq" id="WP_068207971.1">
    <property type="nucleotide sequence ID" value="NZ_LZIT01000096.1"/>
</dbReference>
<evidence type="ECO:0000313" key="3">
    <source>
        <dbReference type="Proteomes" id="UP000092086"/>
    </source>
</evidence>
<name>A0ABD6P2W5_9MYCO</name>
<gene>
    <name evidence="2" type="ORF">A5672_12950</name>
</gene>
<dbReference type="Pfam" id="PF00934">
    <property type="entry name" value="PE"/>
    <property type="match status" value="1"/>
</dbReference>
<organism evidence="2 3">
    <name type="scientific">Mycobacterium alsense</name>
    <dbReference type="NCBI Taxonomy" id="324058"/>
    <lineage>
        <taxon>Bacteria</taxon>
        <taxon>Bacillati</taxon>
        <taxon>Actinomycetota</taxon>
        <taxon>Actinomycetes</taxon>
        <taxon>Mycobacteriales</taxon>
        <taxon>Mycobacteriaceae</taxon>
        <taxon>Mycobacterium</taxon>
    </lineage>
</organism>
<sequence length="594" mass="58651">MSYVSTTPEEMQAAARNLAGIRSMLAQSSASAAAPTVSVVAAAQDQVSVEVAAFFGGFGQEYQAISAGAQAFHEQFANLVGAGAGAYLGTELANAQQNVLNAVNAPVQGLLAQSAGAGAAVGAAASGMATAPAATFPLLGGVAALLRAGGPVGQGIGGVVTALQNGGVVPLLSGQLGWGLQSLSGGIVGLPAGLTGLERALGPGLLVPAAGSGVGSGAGPYQTLFTNTAGNLQALGTALAANPAPFLHQFVANQFGYAQTIAAGAQYIIQNFPAVVAGLPANVRAFVQALLAFNPVPYVQQFIAHQLAYAQIVVTSLQNAANDFGAALHALPSAFQSAVQTLQMGDITGAVTDVARGFVHLFVTGVDVSATGTITSGITATITPAGTLGDLLPILTIPGMMAQDFTDLLPPGSIPAQLSQNFANVIGTVSDASVTGQVLLTVTPPPPPPPLLPPTADFSVSLAAGLPVALTIEALRAPYDAASAIASSAATFVGQVQTGNLGGALGTLVDAPAVVTDAFLNGQSTLPIGFDISGMPTVVNFPMNGLLVPQTAYTATVAGVPFVGAITVPVGGTPISGLLSYLPRQLALAITPAG</sequence>
<accession>A0ABD6P2W5</accession>
<dbReference type="InterPro" id="IPR000084">
    <property type="entry name" value="PE-PGRS_N"/>
</dbReference>
<dbReference type="InterPro" id="IPR038332">
    <property type="entry name" value="PPE_sf"/>
</dbReference>
<dbReference type="AlphaFoldDB" id="A0ABD6P2W5"/>
<dbReference type="SUPFAM" id="SSF140459">
    <property type="entry name" value="PE/PPE dimer-like"/>
    <property type="match status" value="1"/>
</dbReference>
<evidence type="ECO:0000313" key="2">
    <source>
        <dbReference type="EMBL" id="OBG41089.1"/>
    </source>
</evidence>
<comment type="caution">
    <text evidence="2">The sequence shown here is derived from an EMBL/GenBank/DDBJ whole genome shotgun (WGS) entry which is preliminary data.</text>
</comment>
<dbReference type="Proteomes" id="UP000092086">
    <property type="component" value="Unassembled WGS sequence"/>
</dbReference>
<evidence type="ECO:0000259" key="1">
    <source>
        <dbReference type="Pfam" id="PF00934"/>
    </source>
</evidence>
<reference evidence="2 3" key="1">
    <citation type="submission" date="2016-06" db="EMBL/GenBank/DDBJ databases">
        <authorList>
            <person name="Sutton G."/>
            <person name="Brinkac L."/>
            <person name="Sanka R."/>
            <person name="Adams M."/>
            <person name="Lau E."/>
            <person name="Sam S."/>
            <person name="Sreng N."/>
            <person name="Him V."/>
            <person name="Kerleguer A."/>
            <person name="Cheng S."/>
        </authorList>
    </citation>
    <scope>NUCLEOTIDE SEQUENCE [LARGE SCALE GENOMIC DNA]</scope>
    <source>
        <strain evidence="2 3">E2978</strain>
    </source>
</reference>